<dbReference type="SMART" id="SM00347">
    <property type="entry name" value="HTH_MARR"/>
    <property type="match status" value="1"/>
</dbReference>
<name>A0ABW0KDN9_9BACL</name>
<keyword evidence="1" id="KW-0805">Transcription regulation</keyword>
<keyword evidence="3" id="KW-0804">Transcription</keyword>
<evidence type="ECO:0000313" key="6">
    <source>
        <dbReference type="Proteomes" id="UP001596044"/>
    </source>
</evidence>
<dbReference type="Pfam" id="PF01047">
    <property type="entry name" value="MarR"/>
    <property type="match status" value="1"/>
</dbReference>
<gene>
    <name evidence="5" type="ORF">ACFPOG_25335</name>
</gene>
<evidence type="ECO:0000313" key="5">
    <source>
        <dbReference type="EMBL" id="MFC5451530.1"/>
    </source>
</evidence>
<organism evidence="5 6">
    <name type="scientific">Paenibacillus aestuarii</name>
    <dbReference type="NCBI Taxonomy" id="516965"/>
    <lineage>
        <taxon>Bacteria</taxon>
        <taxon>Bacillati</taxon>
        <taxon>Bacillota</taxon>
        <taxon>Bacilli</taxon>
        <taxon>Bacillales</taxon>
        <taxon>Paenibacillaceae</taxon>
        <taxon>Paenibacillus</taxon>
    </lineage>
</organism>
<comment type="caution">
    <text evidence="5">The sequence shown here is derived from an EMBL/GenBank/DDBJ whole genome shotgun (WGS) entry which is preliminary data.</text>
</comment>
<dbReference type="InterPro" id="IPR036388">
    <property type="entry name" value="WH-like_DNA-bd_sf"/>
</dbReference>
<dbReference type="Gene3D" id="1.10.10.10">
    <property type="entry name" value="Winged helix-like DNA-binding domain superfamily/Winged helix DNA-binding domain"/>
    <property type="match status" value="1"/>
</dbReference>
<sequence>MEGSKLKLQDSVGYLIVNTGRKLTLNLTQLFQTHNLTSEQWSLLMSLHNEEGISQKELAERTEKDPANVTRILDQLERKGLVRRVTNPEDRRSFNMFVTESGREAALELMPVEAQFVQEILVDIPQAEIEAFKAFMLKVNRNIERRRVAAE</sequence>
<evidence type="ECO:0000256" key="2">
    <source>
        <dbReference type="ARBA" id="ARBA00023125"/>
    </source>
</evidence>
<dbReference type="PROSITE" id="PS01117">
    <property type="entry name" value="HTH_MARR_1"/>
    <property type="match status" value="1"/>
</dbReference>
<dbReference type="EMBL" id="JBHSMJ010000037">
    <property type="protein sequence ID" value="MFC5451530.1"/>
    <property type="molecule type" value="Genomic_DNA"/>
</dbReference>
<dbReference type="InterPro" id="IPR023187">
    <property type="entry name" value="Tscrpt_reg_MarR-type_CS"/>
</dbReference>
<feature type="domain" description="HTH marR-type" evidence="4">
    <location>
        <begin position="9"/>
        <end position="141"/>
    </location>
</feature>
<reference evidence="6" key="1">
    <citation type="journal article" date="2019" name="Int. J. Syst. Evol. Microbiol.">
        <title>The Global Catalogue of Microorganisms (GCM) 10K type strain sequencing project: providing services to taxonomists for standard genome sequencing and annotation.</title>
        <authorList>
            <consortium name="The Broad Institute Genomics Platform"/>
            <consortium name="The Broad Institute Genome Sequencing Center for Infectious Disease"/>
            <person name="Wu L."/>
            <person name="Ma J."/>
        </authorList>
    </citation>
    <scope>NUCLEOTIDE SEQUENCE [LARGE SCALE GENOMIC DNA]</scope>
    <source>
        <strain evidence="6">KACC 11904</strain>
    </source>
</reference>
<dbReference type="PRINTS" id="PR00598">
    <property type="entry name" value="HTHMARR"/>
</dbReference>
<evidence type="ECO:0000256" key="1">
    <source>
        <dbReference type="ARBA" id="ARBA00023015"/>
    </source>
</evidence>
<dbReference type="PANTHER" id="PTHR42756">
    <property type="entry name" value="TRANSCRIPTIONAL REGULATOR, MARR"/>
    <property type="match status" value="1"/>
</dbReference>
<accession>A0ABW0KDN9</accession>
<keyword evidence="2" id="KW-0238">DNA-binding</keyword>
<dbReference type="PROSITE" id="PS50995">
    <property type="entry name" value="HTH_MARR_2"/>
    <property type="match status" value="1"/>
</dbReference>
<dbReference type="InterPro" id="IPR036390">
    <property type="entry name" value="WH_DNA-bd_sf"/>
</dbReference>
<protein>
    <submittedName>
        <fullName evidence="5">MarR family winged helix-turn-helix transcriptional regulator</fullName>
    </submittedName>
</protein>
<evidence type="ECO:0000256" key="3">
    <source>
        <dbReference type="ARBA" id="ARBA00023163"/>
    </source>
</evidence>
<dbReference type="SUPFAM" id="SSF46785">
    <property type="entry name" value="Winged helix' DNA-binding domain"/>
    <property type="match status" value="1"/>
</dbReference>
<proteinExistence type="predicted"/>
<evidence type="ECO:0000259" key="4">
    <source>
        <dbReference type="PROSITE" id="PS50995"/>
    </source>
</evidence>
<keyword evidence="6" id="KW-1185">Reference proteome</keyword>
<dbReference type="Proteomes" id="UP001596044">
    <property type="component" value="Unassembled WGS sequence"/>
</dbReference>
<dbReference type="InterPro" id="IPR000835">
    <property type="entry name" value="HTH_MarR-typ"/>
</dbReference>
<dbReference type="RefSeq" id="WP_270881426.1">
    <property type="nucleotide sequence ID" value="NZ_JAQFVF010000050.1"/>
</dbReference>
<dbReference type="PANTHER" id="PTHR42756:SF1">
    <property type="entry name" value="TRANSCRIPTIONAL REPRESSOR OF EMRAB OPERON"/>
    <property type="match status" value="1"/>
</dbReference>